<evidence type="ECO:0000313" key="2">
    <source>
        <dbReference type="Proteomes" id="UP000805614"/>
    </source>
</evidence>
<sequence>MKTTEVTTDYGHTSRLADQAAAGAYLFAEHTIDAGHATPFRSHTRDHRSFVVIAGRVRLETPRGDGETESRTFGYLEGWHALPGCVYRIAGVDAEPAILIEAGSVLGETTEVTDSELRAVTCSCPDISDYTVNKPWGSEVWYTRGLPDVPYALKRIRMTEGHQSSLQSHQYKLETNYVIEGEATVLSGATAPEDLNAMIDLGSLTTTVHRPRSGWTNPSGELHRVIARTDYTSIEISTPELDDVIRWQDDTGRGHGQIDSEHAGGRS</sequence>
<dbReference type="InterPro" id="IPR014710">
    <property type="entry name" value="RmlC-like_jellyroll"/>
</dbReference>
<proteinExistence type="predicted"/>
<dbReference type="InterPro" id="IPR011051">
    <property type="entry name" value="RmlC_Cupin_sf"/>
</dbReference>
<keyword evidence="2" id="KW-1185">Reference proteome</keyword>
<comment type="caution">
    <text evidence="1">The sequence shown here is derived from an EMBL/GenBank/DDBJ whole genome shotgun (WGS) entry which is preliminary data.</text>
</comment>
<dbReference type="RefSeq" id="WP_187245025.1">
    <property type="nucleotide sequence ID" value="NZ_BAAAOK010000037.1"/>
</dbReference>
<reference evidence="1 2" key="1">
    <citation type="submission" date="2020-06" db="EMBL/GenBank/DDBJ databases">
        <title>Actinomadura xiongansis sp. nov., isolated from soil of Baiyangdian.</title>
        <authorList>
            <person name="Zhang X."/>
        </authorList>
    </citation>
    <scope>NUCLEOTIDE SEQUENCE [LARGE SCALE GENOMIC DNA]</scope>
    <source>
        <strain evidence="1 2">HBUM206468</strain>
    </source>
</reference>
<dbReference type="SUPFAM" id="SSF51182">
    <property type="entry name" value="RmlC-like cupins"/>
    <property type="match status" value="1"/>
</dbReference>
<protein>
    <submittedName>
        <fullName evidence="1">Uncharacterized protein</fullName>
    </submittedName>
</protein>
<dbReference type="Proteomes" id="UP000805614">
    <property type="component" value="Unassembled WGS sequence"/>
</dbReference>
<evidence type="ECO:0000313" key="1">
    <source>
        <dbReference type="EMBL" id="MBC6468022.1"/>
    </source>
</evidence>
<accession>A0ABR7LT49</accession>
<gene>
    <name evidence="1" type="ORF">HKK74_21350</name>
</gene>
<dbReference type="Gene3D" id="2.60.120.10">
    <property type="entry name" value="Jelly Rolls"/>
    <property type="match status" value="2"/>
</dbReference>
<dbReference type="EMBL" id="JABVEC010000016">
    <property type="protein sequence ID" value="MBC6468022.1"/>
    <property type="molecule type" value="Genomic_DNA"/>
</dbReference>
<name>A0ABR7LT49_9ACTN</name>
<organism evidence="1 2">
    <name type="scientific">Actinomadura alba</name>
    <dbReference type="NCBI Taxonomy" id="406431"/>
    <lineage>
        <taxon>Bacteria</taxon>
        <taxon>Bacillati</taxon>
        <taxon>Actinomycetota</taxon>
        <taxon>Actinomycetes</taxon>
        <taxon>Streptosporangiales</taxon>
        <taxon>Thermomonosporaceae</taxon>
        <taxon>Actinomadura</taxon>
    </lineage>
</organism>